<evidence type="ECO:0000259" key="8">
    <source>
        <dbReference type="Pfam" id="PF13664"/>
    </source>
</evidence>
<keyword evidence="6 7" id="KW-0472">Membrane</keyword>
<dbReference type="Proteomes" id="UP000663879">
    <property type="component" value="Unassembled WGS sequence"/>
</dbReference>
<dbReference type="EMBL" id="CAJNOC010000067">
    <property type="protein sequence ID" value="CAF0711643.1"/>
    <property type="molecule type" value="Genomic_DNA"/>
</dbReference>
<comment type="similarity">
    <text evidence="2">Belongs to the TMEM205 family.</text>
</comment>
<feature type="domain" description="TMEM205-like" evidence="8">
    <location>
        <begin position="63"/>
        <end position="164"/>
    </location>
</feature>
<keyword evidence="5 7" id="KW-1133">Transmembrane helix</keyword>
<comment type="subcellular location">
    <subcellularLocation>
        <location evidence="1">Membrane</location>
        <topology evidence="1">Multi-pass membrane protein</topology>
    </subcellularLocation>
</comment>
<dbReference type="GO" id="GO:0016020">
    <property type="term" value="C:membrane"/>
    <property type="evidence" value="ECO:0007669"/>
    <property type="project" value="UniProtKB-SubCell"/>
</dbReference>
<evidence type="ECO:0000313" key="9">
    <source>
        <dbReference type="EMBL" id="CAF0711643.1"/>
    </source>
</evidence>
<keyword evidence="10" id="KW-1185">Reference proteome</keyword>
<proteinExistence type="inferred from homology"/>
<evidence type="ECO:0000256" key="6">
    <source>
        <dbReference type="ARBA" id="ARBA00023136"/>
    </source>
</evidence>
<accession>A0A813MDA9</accession>
<gene>
    <name evidence="9" type="ORF">OXX778_LOCUS1124</name>
</gene>
<dbReference type="InterPro" id="IPR042623">
    <property type="entry name" value="TMEM205"/>
</dbReference>
<evidence type="ECO:0000256" key="1">
    <source>
        <dbReference type="ARBA" id="ARBA00004141"/>
    </source>
</evidence>
<feature type="transmembrane region" description="Helical" evidence="7">
    <location>
        <begin position="57"/>
        <end position="78"/>
    </location>
</feature>
<dbReference type="Pfam" id="PF13664">
    <property type="entry name" value="DUF4149"/>
    <property type="match status" value="1"/>
</dbReference>
<evidence type="ECO:0000256" key="2">
    <source>
        <dbReference type="ARBA" id="ARBA00011001"/>
    </source>
</evidence>
<evidence type="ECO:0000256" key="5">
    <source>
        <dbReference type="ARBA" id="ARBA00022989"/>
    </source>
</evidence>
<dbReference type="OrthoDB" id="1641132at2759"/>
<dbReference type="AlphaFoldDB" id="A0A813MDA9"/>
<evidence type="ECO:0000256" key="7">
    <source>
        <dbReference type="SAM" id="Phobius"/>
    </source>
</evidence>
<comment type="caution">
    <text evidence="9">The sequence shown here is derived from an EMBL/GenBank/DDBJ whole genome shotgun (WGS) entry which is preliminary data.</text>
</comment>
<protein>
    <recommendedName>
        <fullName evidence="3">Transmembrane protein 205</fullName>
    </recommendedName>
</protein>
<reference evidence="9" key="1">
    <citation type="submission" date="2021-02" db="EMBL/GenBank/DDBJ databases">
        <authorList>
            <person name="Nowell W R."/>
        </authorList>
    </citation>
    <scope>NUCLEOTIDE SEQUENCE</scope>
    <source>
        <strain evidence="9">Ploen Becks lab</strain>
    </source>
</reference>
<dbReference type="PANTHER" id="PTHR46916">
    <property type="entry name" value="TRANSMEMBRANE PROTEIN 205"/>
    <property type="match status" value="1"/>
</dbReference>
<sequence>MGNVISLTYDVSGQLYDRYYPKSRLFRPIFLSSGLMAAAIGYQLWTDQNPRITKYSNLIFLYSAGANLGMQIWVSFISGRMTMIRLLPRHQFGLVQANLFPKFFFLSSLFSYGSLSSFLTAYPVSTWKSDNLLMGSLLVGSFVLSLANSVWLNIKTISFNQKMHQIEKNAGEGITIIGKLKHQNKVESDPEYQITKRKFGIYHSLSLTANALTVASTLAQFYLLGSKHFFSL</sequence>
<dbReference type="PANTHER" id="PTHR46916:SF2">
    <property type="entry name" value="TRANSMEMBRANE PROTEIN 205"/>
    <property type="match status" value="1"/>
</dbReference>
<evidence type="ECO:0000256" key="4">
    <source>
        <dbReference type="ARBA" id="ARBA00022692"/>
    </source>
</evidence>
<feature type="transmembrane region" description="Helical" evidence="7">
    <location>
        <begin position="99"/>
        <end position="120"/>
    </location>
</feature>
<evidence type="ECO:0000313" key="10">
    <source>
        <dbReference type="Proteomes" id="UP000663879"/>
    </source>
</evidence>
<evidence type="ECO:0000256" key="3">
    <source>
        <dbReference type="ARBA" id="ARBA00015041"/>
    </source>
</evidence>
<dbReference type="InterPro" id="IPR025423">
    <property type="entry name" value="TMEM205-like"/>
</dbReference>
<organism evidence="9 10">
    <name type="scientific">Brachionus calyciflorus</name>
    <dbReference type="NCBI Taxonomy" id="104777"/>
    <lineage>
        <taxon>Eukaryota</taxon>
        <taxon>Metazoa</taxon>
        <taxon>Spiralia</taxon>
        <taxon>Gnathifera</taxon>
        <taxon>Rotifera</taxon>
        <taxon>Eurotatoria</taxon>
        <taxon>Monogononta</taxon>
        <taxon>Pseudotrocha</taxon>
        <taxon>Ploima</taxon>
        <taxon>Brachionidae</taxon>
        <taxon>Brachionus</taxon>
    </lineage>
</organism>
<feature type="transmembrane region" description="Helical" evidence="7">
    <location>
        <begin position="132"/>
        <end position="154"/>
    </location>
</feature>
<keyword evidence="4 7" id="KW-0812">Transmembrane</keyword>
<name>A0A813MDA9_9BILA</name>
<feature type="transmembrane region" description="Helical" evidence="7">
    <location>
        <begin position="201"/>
        <end position="223"/>
    </location>
</feature>
<feature type="transmembrane region" description="Helical" evidence="7">
    <location>
        <begin position="25"/>
        <end position="45"/>
    </location>
</feature>